<dbReference type="AlphaFoldDB" id="A0A0A9DZN4"/>
<evidence type="ECO:0000313" key="1">
    <source>
        <dbReference type="EMBL" id="JAD89197.1"/>
    </source>
</evidence>
<protein>
    <submittedName>
        <fullName evidence="1">Uncharacterized protein</fullName>
    </submittedName>
</protein>
<proteinExistence type="predicted"/>
<organism evidence="1">
    <name type="scientific">Arundo donax</name>
    <name type="common">Giant reed</name>
    <name type="synonym">Donax arundinaceus</name>
    <dbReference type="NCBI Taxonomy" id="35708"/>
    <lineage>
        <taxon>Eukaryota</taxon>
        <taxon>Viridiplantae</taxon>
        <taxon>Streptophyta</taxon>
        <taxon>Embryophyta</taxon>
        <taxon>Tracheophyta</taxon>
        <taxon>Spermatophyta</taxon>
        <taxon>Magnoliopsida</taxon>
        <taxon>Liliopsida</taxon>
        <taxon>Poales</taxon>
        <taxon>Poaceae</taxon>
        <taxon>PACMAD clade</taxon>
        <taxon>Arundinoideae</taxon>
        <taxon>Arundineae</taxon>
        <taxon>Arundo</taxon>
    </lineage>
</organism>
<accession>A0A0A9DZN4</accession>
<name>A0A0A9DZN4_ARUDO</name>
<reference evidence="1" key="2">
    <citation type="journal article" date="2015" name="Data Brief">
        <title>Shoot transcriptome of the giant reed, Arundo donax.</title>
        <authorList>
            <person name="Barrero R.A."/>
            <person name="Guerrero F.D."/>
            <person name="Moolhuijzen P."/>
            <person name="Goolsby J.A."/>
            <person name="Tidwell J."/>
            <person name="Bellgard S.E."/>
            <person name="Bellgard M.I."/>
        </authorList>
    </citation>
    <scope>NUCLEOTIDE SEQUENCE</scope>
    <source>
        <tissue evidence="1">Shoot tissue taken approximately 20 cm above the soil surface</tissue>
    </source>
</reference>
<dbReference type="EMBL" id="GBRH01208698">
    <property type="protein sequence ID" value="JAD89197.1"/>
    <property type="molecule type" value="Transcribed_RNA"/>
</dbReference>
<sequence>MWDFELNCNVVHKIFHLSECLLLLASSFPEVHWLQQCREPHRVELSNMMSALRPSQLRTYYLSNLQYLIRKIALLPIKYCWECREQWQTFSWSSGVLRHRKTQDKQLQHQFNCSYHAPVNQITSLRSIWNSENGAAHFPMRSIQKTTLWQKAQCTLEV</sequence>
<reference evidence="1" key="1">
    <citation type="submission" date="2014-09" db="EMBL/GenBank/DDBJ databases">
        <authorList>
            <person name="Magalhaes I.L.F."/>
            <person name="Oliveira U."/>
            <person name="Santos F.R."/>
            <person name="Vidigal T.H.D.A."/>
            <person name="Brescovit A.D."/>
            <person name="Santos A.J."/>
        </authorList>
    </citation>
    <scope>NUCLEOTIDE SEQUENCE</scope>
    <source>
        <tissue evidence="1">Shoot tissue taken approximately 20 cm above the soil surface</tissue>
    </source>
</reference>